<dbReference type="AlphaFoldDB" id="A0AAU7X9I8"/>
<evidence type="ECO:0000259" key="1">
    <source>
        <dbReference type="Pfam" id="PF13449"/>
    </source>
</evidence>
<dbReference type="EMBL" id="CP158568">
    <property type="protein sequence ID" value="XBY44466.1"/>
    <property type="molecule type" value="Genomic_DNA"/>
</dbReference>
<dbReference type="InterPro" id="IPR027372">
    <property type="entry name" value="Phytase-like_dom"/>
</dbReference>
<accession>A0AAU7X9I8</accession>
<feature type="domain" description="Phytase-like" evidence="1">
    <location>
        <begin position="85"/>
        <end position="345"/>
    </location>
</feature>
<reference evidence="2" key="1">
    <citation type="submission" date="2024-06" db="EMBL/GenBank/DDBJ databases">
        <title>Methylostella associata gen. nov., sp. nov., a novel Ancalomicrobiaceae-affiliated facultatively methylotrophic bacteria that feed on methanotrophs of the genus Methylococcus.</title>
        <authorList>
            <person name="Saltykova V."/>
            <person name="Danilova O.V."/>
            <person name="Oshkin I.Y."/>
            <person name="Belova S.E."/>
            <person name="Pimenov N.V."/>
            <person name="Dedysh S.N."/>
        </authorList>
    </citation>
    <scope>NUCLEOTIDE SEQUENCE</scope>
    <source>
        <strain evidence="2">S20</strain>
    </source>
</reference>
<dbReference type="InterPro" id="IPR014567">
    <property type="entry name" value="UCP031900"/>
</dbReference>
<dbReference type="PIRSF" id="PIRSF031900">
    <property type="entry name" value="UCP031900"/>
    <property type="match status" value="1"/>
</dbReference>
<proteinExistence type="predicted"/>
<dbReference type="Pfam" id="PF13449">
    <property type="entry name" value="Phytase-like"/>
    <property type="match status" value="1"/>
</dbReference>
<gene>
    <name evidence="2" type="ORF">ABS361_21045</name>
</gene>
<protein>
    <submittedName>
        <fullName evidence="2">Esterase-like activity of phytase family protein</fullName>
    </submittedName>
</protein>
<organism evidence="2">
    <name type="scientific">Methyloraptor flagellatus</name>
    <dbReference type="NCBI Taxonomy" id="3162530"/>
    <lineage>
        <taxon>Bacteria</taxon>
        <taxon>Pseudomonadati</taxon>
        <taxon>Pseudomonadota</taxon>
        <taxon>Alphaproteobacteria</taxon>
        <taxon>Hyphomicrobiales</taxon>
        <taxon>Ancalomicrobiaceae</taxon>
        <taxon>Methyloraptor</taxon>
    </lineage>
</organism>
<evidence type="ECO:0000313" key="2">
    <source>
        <dbReference type="EMBL" id="XBY44466.1"/>
    </source>
</evidence>
<sequence>MSERRDAPRPSRRRRLIAAVRLLVIALVPLSLAKDAIAEPRQPGLAPIAVQARALDRFSAGDPTRRIFGRLEWLGGLVLWSRDSRFGGYSSLASRDAGRALVTLSDEADWLRFTIETDAKGRPTGTIGSPETAPLLDEHGKPFEGKRLSDSESFALCRIGGRTAVFVGFEQVHRVLAYPAPGGLDDVYLAKPQPAPGIPAEITRLKLNSGLEAIACAPAGHPLGPALVLIGEEPIGTEPDHPVWIVGGPHAGRLSLRRIDGFSITDAAFLPSGDLLVLERRFRWTDGVRMRMRRIPAASLLPGRIVDGEVLIEADMGSEIDNMEGLAVDRAPDGGTILTLISDDNKSSLQRTVLLRFRLQGE</sequence>
<name>A0AAU7X9I8_9HYPH</name>
<dbReference type="RefSeq" id="WP_407049559.1">
    <property type="nucleotide sequence ID" value="NZ_CP158568.1"/>
</dbReference>
<dbReference type="KEGG" id="mflg:ABS361_21045"/>